<dbReference type="RefSeq" id="WP_150887661.1">
    <property type="nucleotide sequence ID" value="NZ_CP032455.1"/>
</dbReference>
<protein>
    <submittedName>
        <fullName evidence="1">Uncharacterized protein</fullName>
    </submittedName>
</protein>
<dbReference type="EMBL" id="CP032455">
    <property type="protein sequence ID" value="QEZ70796.1"/>
    <property type="molecule type" value="Genomic_DNA"/>
</dbReference>
<name>A0A5P3XKF9_PARBF</name>
<keyword evidence="1" id="KW-0614">Plasmid</keyword>
<gene>
    <name evidence="1" type="ORF">D4A35_17820</name>
</gene>
<reference evidence="1 2" key="1">
    <citation type="submission" date="2018-09" db="EMBL/GenBank/DDBJ databases">
        <title>A clostridial neurotoxin that targets Anopheles mosquitoes.</title>
        <authorList>
            <person name="Contreras E."/>
            <person name="Masuyer G."/>
            <person name="Qureshi N."/>
            <person name="Chawla S."/>
            <person name="Lim H.L."/>
            <person name="Chen J."/>
            <person name="Stenmark P."/>
            <person name="Gill S."/>
        </authorList>
    </citation>
    <scope>NUCLEOTIDE SEQUENCE [LARGE SCALE GENOMIC DNA]</scope>
    <source>
        <strain evidence="1 2">Cbm</strain>
        <plasmid evidence="2">ppbmmp</plasmid>
    </source>
</reference>
<sequence>MIYVKFKLDRKLKKLISPNKKYSLQEASKLLSDLETHAKENNYIGEIEYSILENNNLLFRDSYTAQEGKPTNIILLVRETLNTVFKDHPQSQKDSLLEKLAKSITDNASGYDLEKQHQLDLKLEQEEQEKKKKLELKLKQEEEEKKKNAC</sequence>
<evidence type="ECO:0000313" key="2">
    <source>
        <dbReference type="Proteomes" id="UP000326961"/>
    </source>
</evidence>
<evidence type="ECO:0000313" key="1">
    <source>
        <dbReference type="EMBL" id="QEZ70796.1"/>
    </source>
</evidence>
<dbReference type="Proteomes" id="UP000326961">
    <property type="component" value="Plasmid pPbmMP"/>
</dbReference>
<proteinExistence type="predicted"/>
<dbReference type="AlphaFoldDB" id="A0A5P3XKF9"/>
<geneLocation type="plasmid" evidence="2">
    <name>ppbmmp</name>
</geneLocation>
<accession>A0A5P3XKF9</accession>
<organism evidence="1 2">
    <name type="scientific">Paraclostridium bifermentans</name>
    <name type="common">Clostridium bifermentans</name>
    <dbReference type="NCBI Taxonomy" id="1490"/>
    <lineage>
        <taxon>Bacteria</taxon>
        <taxon>Bacillati</taxon>
        <taxon>Bacillota</taxon>
        <taxon>Clostridia</taxon>
        <taxon>Peptostreptococcales</taxon>
        <taxon>Peptostreptococcaceae</taxon>
        <taxon>Paraclostridium</taxon>
    </lineage>
</organism>